<evidence type="ECO:0000313" key="8">
    <source>
        <dbReference type="Proteomes" id="UP000015500"/>
    </source>
</evidence>
<dbReference type="InterPro" id="IPR006158">
    <property type="entry name" value="Cobalamin-bd"/>
</dbReference>
<dbReference type="Proteomes" id="UP000015500">
    <property type="component" value="Chromosome"/>
</dbReference>
<keyword evidence="3" id="KW-0479">Metal-binding</keyword>
<keyword evidence="2" id="KW-0846">Cobalamin</keyword>
<evidence type="ECO:0000259" key="6">
    <source>
        <dbReference type="PROSITE" id="PS51332"/>
    </source>
</evidence>
<feature type="domain" description="B12-binding" evidence="6">
    <location>
        <begin position="1"/>
        <end position="81"/>
    </location>
</feature>
<evidence type="ECO:0000256" key="1">
    <source>
        <dbReference type="ARBA" id="ARBA00001922"/>
    </source>
</evidence>
<dbReference type="InterPro" id="IPR036724">
    <property type="entry name" value="Cobalamin-bd_sf"/>
</dbReference>
<evidence type="ECO:0000256" key="5">
    <source>
        <dbReference type="ARBA" id="ARBA00023285"/>
    </source>
</evidence>
<protein>
    <recommendedName>
        <fullName evidence="6">B12-binding domain-containing protein</fullName>
    </recommendedName>
</protein>
<dbReference type="SUPFAM" id="SSF52242">
    <property type="entry name" value="Cobalamin (vitamin B12)-binding domain"/>
    <property type="match status" value="1"/>
</dbReference>
<dbReference type="KEGG" id="gjf:M493_12125"/>
<dbReference type="AlphaFoldDB" id="S5Z758"/>
<dbReference type="GO" id="GO:0004494">
    <property type="term" value="F:methylmalonyl-CoA mutase activity"/>
    <property type="evidence" value="ECO:0007669"/>
    <property type="project" value="TreeGrafter"/>
</dbReference>
<reference evidence="7 8" key="1">
    <citation type="journal article" date="2014" name="Genome Announc.">
        <title>Complete Genome Sequence of the Thermophilic Polychlorinated Biphenyl Degrader Geobacillus sp. Strain JF8 (NBRC 109937).</title>
        <authorList>
            <person name="Shintani M."/>
            <person name="Ohtsubo Y."/>
            <person name="Fukuda K."/>
            <person name="Hosoyama A."/>
            <person name="Ohji S."/>
            <person name="Yamazoe A."/>
            <person name="Fujita N."/>
            <person name="Nagata Y."/>
            <person name="Tsuda M."/>
            <person name="Hatta T."/>
            <person name="Kimbara K."/>
        </authorList>
    </citation>
    <scope>NUCLEOTIDE SEQUENCE [LARGE SCALE GENOMIC DNA]</scope>
    <source>
        <strain evidence="7 8">JF8</strain>
    </source>
</reference>
<accession>S5Z758</accession>
<gene>
    <name evidence="7" type="ORF">M493_12125</name>
</gene>
<keyword evidence="4" id="KW-0413">Isomerase</keyword>
<keyword evidence="5" id="KW-0170">Cobalt</keyword>
<dbReference type="InterPro" id="IPR006159">
    <property type="entry name" value="Acid_CoA_mut_C"/>
</dbReference>
<organism evidence="7 8">
    <name type="scientific">Geobacillus genomosp. 3</name>
    <dbReference type="NCBI Taxonomy" id="1921421"/>
    <lineage>
        <taxon>Bacteria</taxon>
        <taxon>Bacillati</taxon>
        <taxon>Bacillota</taxon>
        <taxon>Bacilli</taxon>
        <taxon>Bacillales</taxon>
        <taxon>Anoxybacillaceae</taxon>
        <taxon>Geobacillus</taxon>
    </lineage>
</organism>
<comment type="cofactor">
    <cofactor evidence="1">
        <name>adenosylcob(III)alamin</name>
        <dbReference type="ChEBI" id="CHEBI:18408"/>
    </cofactor>
</comment>
<dbReference type="Gene3D" id="3.40.50.280">
    <property type="entry name" value="Cobalamin-binding domain"/>
    <property type="match status" value="1"/>
</dbReference>
<proteinExistence type="predicted"/>
<dbReference type="GO" id="GO:0046872">
    <property type="term" value="F:metal ion binding"/>
    <property type="evidence" value="ECO:0007669"/>
    <property type="project" value="UniProtKB-KW"/>
</dbReference>
<dbReference type="HOGENOM" id="CLU_2507986_0_0_9"/>
<dbReference type="PANTHER" id="PTHR48101:SF4">
    <property type="entry name" value="METHYLMALONYL-COA MUTASE, MITOCHONDRIAL"/>
    <property type="match status" value="1"/>
</dbReference>
<sequence>MHAVGISSLAGGHKTLVPQLVAELEKLGRGDILVFVGGVIPPQDYAFLYEHGAAAIFGPGTVIPESAEKVLEEIYARLGYEEVNP</sequence>
<dbReference type="STRING" id="1921421.M493_12125"/>
<name>S5Z758_GEOG3</name>
<keyword evidence="8" id="KW-1185">Reference proteome</keyword>
<evidence type="ECO:0000256" key="3">
    <source>
        <dbReference type="ARBA" id="ARBA00022723"/>
    </source>
</evidence>
<dbReference type="EMBL" id="CP006254">
    <property type="protein sequence ID" value="AGT32672.1"/>
    <property type="molecule type" value="Genomic_DNA"/>
</dbReference>
<dbReference type="GO" id="GO:0031419">
    <property type="term" value="F:cobalamin binding"/>
    <property type="evidence" value="ECO:0007669"/>
    <property type="project" value="UniProtKB-KW"/>
</dbReference>
<dbReference type="PROSITE" id="PS51332">
    <property type="entry name" value="B12_BINDING"/>
    <property type="match status" value="1"/>
</dbReference>
<evidence type="ECO:0000256" key="4">
    <source>
        <dbReference type="ARBA" id="ARBA00023235"/>
    </source>
</evidence>
<dbReference type="GO" id="GO:0005737">
    <property type="term" value="C:cytoplasm"/>
    <property type="evidence" value="ECO:0007669"/>
    <property type="project" value="TreeGrafter"/>
</dbReference>
<dbReference type="PANTHER" id="PTHR48101">
    <property type="entry name" value="METHYLMALONYL-COA MUTASE, MITOCHONDRIAL-RELATED"/>
    <property type="match status" value="1"/>
</dbReference>
<dbReference type="PATRIC" id="fig|1345697.3.peg.2356"/>
<dbReference type="GO" id="GO:0019678">
    <property type="term" value="P:propionate metabolic process, methylmalonyl pathway"/>
    <property type="evidence" value="ECO:0007669"/>
    <property type="project" value="TreeGrafter"/>
</dbReference>
<evidence type="ECO:0000313" key="7">
    <source>
        <dbReference type="EMBL" id="AGT32672.1"/>
    </source>
</evidence>
<dbReference type="NCBIfam" id="TIGR00640">
    <property type="entry name" value="acid_CoA_mut_C"/>
    <property type="match status" value="1"/>
</dbReference>
<evidence type="ECO:0000256" key="2">
    <source>
        <dbReference type="ARBA" id="ARBA00022628"/>
    </source>
</evidence>